<gene>
    <name evidence="2" type="ORF">MNBD_GAMMA13-637</name>
</gene>
<evidence type="ECO:0000256" key="1">
    <source>
        <dbReference type="SAM" id="MobiDB-lite"/>
    </source>
</evidence>
<evidence type="ECO:0000313" key="2">
    <source>
        <dbReference type="EMBL" id="VAW76925.1"/>
    </source>
</evidence>
<sequence length="125" mass="13895">MTSDSVKLDDEGVPMLQNPVSLETLQTSNAESTPMPDLTDHEVVAKLLQYSEVQDLLDDISEDLQNLVSWKIESLLKEQIGRLIKEATEESAFKMAGDIRTQLQLALPDLLANLIKQAKEPDSTD</sequence>
<feature type="region of interest" description="Disordered" evidence="1">
    <location>
        <begin position="1"/>
        <end position="20"/>
    </location>
</feature>
<protein>
    <submittedName>
        <fullName evidence="2">Uncharacterized protein</fullName>
    </submittedName>
</protein>
<accession>A0A3B0Y815</accession>
<proteinExistence type="predicted"/>
<dbReference type="EMBL" id="UOFK01000102">
    <property type="protein sequence ID" value="VAW76925.1"/>
    <property type="molecule type" value="Genomic_DNA"/>
</dbReference>
<name>A0A3B0Y815_9ZZZZ</name>
<reference evidence="2" key="1">
    <citation type="submission" date="2018-06" db="EMBL/GenBank/DDBJ databases">
        <authorList>
            <person name="Zhirakovskaya E."/>
        </authorList>
    </citation>
    <scope>NUCLEOTIDE SEQUENCE</scope>
</reference>
<organism evidence="2">
    <name type="scientific">hydrothermal vent metagenome</name>
    <dbReference type="NCBI Taxonomy" id="652676"/>
    <lineage>
        <taxon>unclassified sequences</taxon>
        <taxon>metagenomes</taxon>
        <taxon>ecological metagenomes</taxon>
    </lineage>
</organism>
<dbReference type="AlphaFoldDB" id="A0A3B0Y815"/>
<feature type="compositionally biased region" description="Basic and acidic residues" evidence="1">
    <location>
        <begin position="1"/>
        <end position="10"/>
    </location>
</feature>